<evidence type="ECO:0000313" key="8">
    <source>
        <dbReference type="Proteomes" id="UP000886251"/>
    </source>
</evidence>
<dbReference type="InterPro" id="IPR002549">
    <property type="entry name" value="AI-2E-like"/>
</dbReference>
<gene>
    <name evidence="7" type="ORF">ENI96_02235</name>
</gene>
<dbReference type="EMBL" id="DRKP01000024">
    <property type="protein sequence ID" value="HEB95235.1"/>
    <property type="molecule type" value="Genomic_DNA"/>
</dbReference>
<dbReference type="AlphaFoldDB" id="A0A831RLN5"/>
<dbReference type="GO" id="GO:0055085">
    <property type="term" value="P:transmembrane transport"/>
    <property type="evidence" value="ECO:0007669"/>
    <property type="project" value="TreeGrafter"/>
</dbReference>
<evidence type="ECO:0000313" key="7">
    <source>
        <dbReference type="EMBL" id="HEB95235.1"/>
    </source>
</evidence>
<dbReference type="PANTHER" id="PTHR21716:SF64">
    <property type="entry name" value="AI-2 TRANSPORT PROTEIN TQSA"/>
    <property type="match status" value="1"/>
</dbReference>
<evidence type="ECO:0000256" key="5">
    <source>
        <dbReference type="ARBA" id="ARBA00023136"/>
    </source>
</evidence>
<sequence>MSLVAPAGRSPVSSILVTAAALVIVIAGMREAQALLVPFLLAAFIAVIVMPAVQFMVNHRIPTSVAIFLVILLILGAGLLLGGLVGRSADDFSAQLPLYQQKFAAMIHGLQVWLSDNGLMLTDETVSRLLDPGRAMAMAAQGLSSLSGLLTNAFLILLTVLFILFEASGFPAKLRRILPDPASDLRHIERMLNDIKRYMAIKTLTSLLTGILIYLALLALGVDFPLLWGMIAFFLNYVPNIGSLIAAIPPILLALVQLGTGAALWTTAIYLLVNNLVGNVIEPRFMGRGLGLSTLVVFVSLVFWGWVLGLIGMFLSVPLTMTLKIALDSREDTRWIAILLGPEIGDDEEPAPAPRLPADRT</sequence>
<feature type="transmembrane region" description="Helical" evidence="6">
    <location>
        <begin position="293"/>
        <end position="315"/>
    </location>
</feature>
<feature type="transmembrane region" description="Helical" evidence="6">
    <location>
        <begin position="35"/>
        <end position="53"/>
    </location>
</feature>
<feature type="transmembrane region" description="Helical" evidence="6">
    <location>
        <begin position="65"/>
        <end position="86"/>
    </location>
</feature>
<protein>
    <submittedName>
        <fullName evidence="7">AI-2E family transporter</fullName>
    </submittedName>
</protein>
<keyword evidence="3 6" id="KW-0812">Transmembrane</keyword>
<keyword evidence="5 6" id="KW-0472">Membrane</keyword>
<dbReference type="GO" id="GO:0016020">
    <property type="term" value="C:membrane"/>
    <property type="evidence" value="ECO:0007669"/>
    <property type="project" value="UniProtKB-SubCell"/>
</dbReference>
<name>A0A831RLN5_9GAMM</name>
<evidence type="ECO:0000256" key="3">
    <source>
        <dbReference type="ARBA" id="ARBA00022692"/>
    </source>
</evidence>
<comment type="subcellular location">
    <subcellularLocation>
        <location evidence="1">Membrane</location>
        <topology evidence="1">Multi-pass membrane protein</topology>
    </subcellularLocation>
</comment>
<dbReference type="PANTHER" id="PTHR21716">
    <property type="entry name" value="TRANSMEMBRANE PROTEIN"/>
    <property type="match status" value="1"/>
</dbReference>
<evidence type="ECO:0000256" key="1">
    <source>
        <dbReference type="ARBA" id="ARBA00004141"/>
    </source>
</evidence>
<reference evidence="7" key="1">
    <citation type="journal article" date="2020" name="mSystems">
        <title>Genome- and Community-Level Interaction Insights into Carbon Utilization and Element Cycling Functions of Hydrothermarchaeota in Hydrothermal Sediment.</title>
        <authorList>
            <person name="Zhou Z."/>
            <person name="Liu Y."/>
            <person name="Xu W."/>
            <person name="Pan J."/>
            <person name="Luo Z.H."/>
            <person name="Li M."/>
        </authorList>
    </citation>
    <scope>NUCLEOTIDE SEQUENCE [LARGE SCALE GENOMIC DNA]</scope>
    <source>
        <strain evidence="7">HyVt-443</strain>
    </source>
</reference>
<keyword evidence="4 6" id="KW-1133">Transmembrane helix</keyword>
<comment type="similarity">
    <text evidence="2">Belongs to the autoinducer-2 exporter (AI-2E) (TC 2.A.86) family.</text>
</comment>
<feature type="transmembrane region" description="Helical" evidence="6">
    <location>
        <begin position="146"/>
        <end position="165"/>
    </location>
</feature>
<dbReference type="Pfam" id="PF01594">
    <property type="entry name" value="AI-2E_transport"/>
    <property type="match status" value="1"/>
</dbReference>
<feature type="transmembrane region" description="Helical" evidence="6">
    <location>
        <begin position="199"/>
        <end position="220"/>
    </location>
</feature>
<comment type="caution">
    <text evidence="7">The sequence shown here is derived from an EMBL/GenBank/DDBJ whole genome shotgun (WGS) entry which is preliminary data.</text>
</comment>
<evidence type="ECO:0000256" key="4">
    <source>
        <dbReference type="ARBA" id="ARBA00022989"/>
    </source>
</evidence>
<feature type="transmembrane region" description="Helical" evidence="6">
    <location>
        <begin position="252"/>
        <end position="273"/>
    </location>
</feature>
<organism evidence="7 8">
    <name type="scientific">Sedimenticola thiotaurini</name>
    <dbReference type="NCBI Taxonomy" id="1543721"/>
    <lineage>
        <taxon>Bacteria</taxon>
        <taxon>Pseudomonadati</taxon>
        <taxon>Pseudomonadota</taxon>
        <taxon>Gammaproteobacteria</taxon>
        <taxon>Chromatiales</taxon>
        <taxon>Sedimenticolaceae</taxon>
        <taxon>Sedimenticola</taxon>
    </lineage>
</organism>
<feature type="transmembrane region" description="Helical" evidence="6">
    <location>
        <begin position="12"/>
        <end position="29"/>
    </location>
</feature>
<evidence type="ECO:0000256" key="2">
    <source>
        <dbReference type="ARBA" id="ARBA00009773"/>
    </source>
</evidence>
<accession>A0A831RLN5</accession>
<evidence type="ECO:0000256" key="6">
    <source>
        <dbReference type="SAM" id="Phobius"/>
    </source>
</evidence>
<dbReference type="Proteomes" id="UP000886251">
    <property type="component" value="Unassembled WGS sequence"/>
</dbReference>
<feature type="transmembrane region" description="Helical" evidence="6">
    <location>
        <begin position="226"/>
        <end position="245"/>
    </location>
</feature>
<proteinExistence type="inferred from homology"/>